<accession>K3X3X2</accession>
<dbReference type="AlphaFoldDB" id="K3X3X2"/>
<dbReference type="eggNOG" id="ENOG502RES7">
    <property type="taxonomic scope" value="Eukaryota"/>
</dbReference>
<dbReference type="HOGENOM" id="CLU_036770_0_0_1"/>
<dbReference type="EMBL" id="GL376637">
    <property type="status" value="NOT_ANNOTATED_CDS"/>
    <property type="molecule type" value="Genomic_DNA"/>
</dbReference>
<protein>
    <submittedName>
        <fullName evidence="1">Uncharacterized protein</fullName>
    </submittedName>
</protein>
<dbReference type="OMA" id="DIVCADT"/>
<sequence length="365" mass="41052">MLYSQQYIDRAYLKIVTTSSSSEILYVQLRIDSESEEPAVVKRLTQFVVDEAHHQFSGTEMRIMVPCPSSSTDIEQAADTLAMYFQSSRYTLPQWLGVEFSLDVGEVSTKVDFRQVEEPIDRFTADLGAHIEDIVYVHESKKHFSINCMALMSGDNEMGDIDICLLRYANHVPLVNADDFYLCGITKGVINKGIWKKLGLRCQRSTSYLVNQLVALPLRLPSAKPSQEEPRRQLVLAIDVCSLDADEPDTTNGTLKYGCLKKSALDKCYSEAVRGCCQSILQQLVDRGYLRTPQQCRDDDLITNLAPLIANAVVSIASRAMSSASLIKQEPGILRTQESNVDVEEVTFHLQRLLREDIGFNSRKH</sequence>
<dbReference type="Proteomes" id="UP000019132">
    <property type="component" value="Unassembled WGS sequence"/>
</dbReference>
<proteinExistence type="predicted"/>
<name>K3X3X2_GLOUD</name>
<reference evidence="2" key="1">
    <citation type="journal article" date="2010" name="Genome Biol.">
        <title>Genome sequence of the necrotrophic plant pathogen Pythium ultimum reveals original pathogenicity mechanisms and effector repertoire.</title>
        <authorList>
            <person name="Levesque C.A."/>
            <person name="Brouwer H."/>
            <person name="Cano L."/>
            <person name="Hamilton J.P."/>
            <person name="Holt C."/>
            <person name="Huitema E."/>
            <person name="Raffaele S."/>
            <person name="Robideau G.P."/>
            <person name="Thines M."/>
            <person name="Win J."/>
            <person name="Zerillo M.M."/>
            <person name="Beakes G.W."/>
            <person name="Boore J.L."/>
            <person name="Busam D."/>
            <person name="Dumas B."/>
            <person name="Ferriera S."/>
            <person name="Fuerstenberg S.I."/>
            <person name="Gachon C.M."/>
            <person name="Gaulin E."/>
            <person name="Govers F."/>
            <person name="Grenville-Briggs L."/>
            <person name="Horner N."/>
            <person name="Hostetler J."/>
            <person name="Jiang R.H."/>
            <person name="Johnson J."/>
            <person name="Krajaejun T."/>
            <person name="Lin H."/>
            <person name="Meijer H.J."/>
            <person name="Moore B."/>
            <person name="Morris P."/>
            <person name="Phuntmart V."/>
            <person name="Puiu D."/>
            <person name="Shetty J."/>
            <person name="Stajich J.E."/>
            <person name="Tripathy S."/>
            <person name="Wawra S."/>
            <person name="van West P."/>
            <person name="Whitty B.R."/>
            <person name="Coutinho P.M."/>
            <person name="Henrissat B."/>
            <person name="Martin F."/>
            <person name="Thomas P.D."/>
            <person name="Tyler B.M."/>
            <person name="De Vries R.P."/>
            <person name="Kamoun S."/>
            <person name="Yandell M."/>
            <person name="Tisserat N."/>
            <person name="Buell C.R."/>
        </authorList>
    </citation>
    <scope>NUCLEOTIDE SEQUENCE</scope>
    <source>
        <strain evidence="2">DAOM:BR144</strain>
    </source>
</reference>
<evidence type="ECO:0000313" key="2">
    <source>
        <dbReference type="Proteomes" id="UP000019132"/>
    </source>
</evidence>
<organism evidence="1 2">
    <name type="scientific">Globisporangium ultimum (strain ATCC 200006 / CBS 805.95 / DAOM BR144)</name>
    <name type="common">Pythium ultimum</name>
    <dbReference type="NCBI Taxonomy" id="431595"/>
    <lineage>
        <taxon>Eukaryota</taxon>
        <taxon>Sar</taxon>
        <taxon>Stramenopiles</taxon>
        <taxon>Oomycota</taxon>
        <taxon>Peronosporomycetes</taxon>
        <taxon>Pythiales</taxon>
        <taxon>Pythiaceae</taxon>
        <taxon>Globisporangium</taxon>
    </lineage>
</organism>
<dbReference type="EnsemblProtists" id="PYU1_T011921">
    <property type="protein sequence ID" value="PYU1_T011921"/>
    <property type="gene ID" value="PYU1_G011895"/>
</dbReference>
<reference evidence="2" key="2">
    <citation type="submission" date="2010-04" db="EMBL/GenBank/DDBJ databases">
        <authorList>
            <person name="Buell R."/>
            <person name="Hamilton J."/>
            <person name="Hostetler J."/>
        </authorList>
    </citation>
    <scope>NUCLEOTIDE SEQUENCE [LARGE SCALE GENOMIC DNA]</scope>
    <source>
        <strain evidence="2">DAOM:BR144</strain>
    </source>
</reference>
<reference evidence="1" key="3">
    <citation type="submission" date="2015-02" db="UniProtKB">
        <authorList>
            <consortium name="EnsemblProtists"/>
        </authorList>
    </citation>
    <scope>IDENTIFICATION</scope>
    <source>
        <strain evidence="1">DAOM BR144</strain>
    </source>
</reference>
<dbReference type="VEuPathDB" id="FungiDB:PYU1_G011895"/>
<dbReference type="InParanoid" id="K3X3X2"/>
<keyword evidence="2" id="KW-1185">Reference proteome</keyword>
<evidence type="ECO:0000313" key="1">
    <source>
        <dbReference type="EnsemblProtists" id="PYU1_T011921"/>
    </source>
</evidence>